<dbReference type="EMBL" id="BAABFB010000040">
    <property type="protein sequence ID" value="GAA4479411.1"/>
    <property type="molecule type" value="Genomic_DNA"/>
</dbReference>
<evidence type="ECO:0000313" key="1">
    <source>
        <dbReference type="EMBL" id="GAA4479411.1"/>
    </source>
</evidence>
<proteinExistence type="predicted"/>
<sequence length="259" mass="29023">MSGMHPFDEGFEPPEDCVLWCSTRSYELHVLDDGATVDLDWWNRHLERDEQEIRLKGRDLDGRVVSGGRATVLRNDLRLGSDLVAGGPDALGLLYLCAAWQSGHASRQVRRRFPDVRNPHAPKGVDPLATITAVLDHCAKRKRLPEVPTGSWSGWPDTPGVGVVLMAAYLWAVGATTEAGRVQLVDQHGVSTLIHQGWLENPAVTGFTLRRYNRYVEVLNSWADRAHTRPELVERWLVERWAARLHEARTGALAEPTLF</sequence>
<dbReference type="Pfam" id="PF21790">
    <property type="entry name" value="OGG"/>
    <property type="match status" value="1"/>
</dbReference>
<dbReference type="Proteomes" id="UP001501183">
    <property type="component" value="Unassembled WGS sequence"/>
</dbReference>
<dbReference type="InterPro" id="IPR048868">
    <property type="entry name" value="OGG-like_put"/>
</dbReference>
<keyword evidence="2" id="KW-1185">Reference proteome</keyword>
<accession>A0ABP8P0M3</accession>
<name>A0ABP8P0M3_9NOCA</name>
<protein>
    <submittedName>
        <fullName evidence="1">Uncharacterized protein</fullName>
    </submittedName>
</protein>
<organism evidence="1 2">
    <name type="scientific">Rhodococcus olei</name>
    <dbReference type="NCBI Taxonomy" id="2161675"/>
    <lineage>
        <taxon>Bacteria</taxon>
        <taxon>Bacillati</taxon>
        <taxon>Actinomycetota</taxon>
        <taxon>Actinomycetes</taxon>
        <taxon>Mycobacteriales</taxon>
        <taxon>Nocardiaceae</taxon>
        <taxon>Rhodococcus</taxon>
    </lineage>
</organism>
<reference evidence="2" key="1">
    <citation type="journal article" date="2019" name="Int. J. Syst. Evol. Microbiol.">
        <title>The Global Catalogue of Microorganisms (GCM) 10K type strain sequencing project: providing services to taxonomists for standard genome sequencing and annotation.</title>
        <authorList>
            <consortium name="The Broad Institute Genomics Platform"/>
            <consortium name="The Broad Institute Genome Sequencing Center for Infectious Disease"/>
            <person name="Wu L."/>
            <person name="Ma J."/>
        </authorList>
    </citation>
    <scope>NUCLEOTIDE SEQUENCE [LARGE SCALE GENOMIC DNA]</scope>
    <source>
        <strain evidence="2">JCM 32206</strain>
    </source>
</reference>
<comment type="caution">
    <text evidence="1">The sequence shown here is derived from an EMBL/GenBank/DDBJ whole genome shotgun (WGS) entry which is preliminary data.</text>
</comment>
<evidence type="ECO:0000313" key="2">
    <source>
        <dbReference type="Proteomes" id="UP001501183"/>
    </source>
</evidence>
<gene>
    <name evidence="1" type="ORF">GCM10023094_24490</name>
</gene>